<evidence type="ECO:0000256" key="4">
    <source>
        <dbReference type="ARBA" id="ARBA00022692"/>
    </source>
</evidence>
<dbReference type="CDD" id="cd18547">
    <property type="entry name" value="ABC_6TM_Tm288_like"/>
    <property type="match status" value="1"/>
</dbReference>
<dbReference type="EMBL" id="LVJH01000017">
    <property type="protein sequence ID" value="OAB42820.1"/>
    <property type="molecule type" value="Genomic_DNA"/>
</dbReference>
<keyword evidence="14" id="KW-1185">Reference proteome</keyword>
<dbReference type="Pfam" id="PF00005">
    <property type="entry name" value="ABC_tran"/>
    <property type="match status" value="1"/>
</dbReference>
<name>A0A168L2S3_9BACL</name>
<dbReference type="Gene3D" id="3.40.50.300">
    <property type="entry name" value="P-loop containing nucleotide triphosphate hydrolases"/>
    <property type="match status" value="1"/>
</dbReference>
<dbReference type="InterPro" id="IPR011527">
    <property type="entry name" value="ABC1_TM_dom"/>
</dbReference>
<evidence type="ECO:0000256" key="5">
    <source>
        <dbReference type="ARBA" id="ARBA00022741"/>
    </source>
</evidence>
<reference evidence="13 14" key="1">
    <citation type="submission" date="2016-03" db="EMBL/GenBank/DDBJ databases">
        <title>Draft genome sequence of Paenibacillus glacialis DSM 22343.</title>
        <authorList>
            <person name="Shin S.-K."/>
            <person name="Yi H."/>
        </authorList>
    </citation>
    <scope>NUCLEOTIDE SEQUENCE [LARGE SCALE GENOMIC DNA]</scope>
    <source>
        <strain evidence="13 14">DSM 22343</strain>
    </source>
</reference>
<evidence type="ECO:0000256" key="8">
    <source>
        <dbReference type="ARBA" id="ARBA00023136"/>
    </source>
</evidence>
<dbReference type="InterPro" id="IPR003439">
    <property type="entry name" value="ABC_transporter-like_ATP-bd"/>
</dbReference>
<gene>
    <name evidence="13" type="ORF">PGLA_10150</name>
</gene>
<protein>
    <submittedName>
        <fullName evidence="13">Multidrug ABC transporter ATP-binding protein</fullName>
    </submittedName>
</protein>
<evidence type="ECO:0000256" key="3">
    <source>
        <dbReference type="ARBA" id="ARBA00022475"/>
    </source>
</evidence>
<dbReference type="CDD" id="cd03254">
    <property type="entry name" value="ABCC_Glucan_exporter_like"/>
    <property type="match status" value="1"/>
</dbReference>
<dbReference type="Gene3D" id="1.20.1560.10">
    <property type="entry name" value="ABC transporter type 1, transmembrane domain"/>
    <property type="match status" value="1"/>
</dbReference>
<evidence type="ECO:0000256" key="9">
    <source>
        <dbReference type="SAM" id="MobiDB-lite"/>
    </source>
</evidence>
<dbReference type="SMART" id="SM00382">
    <property type="entry name" value="AAA"/>
    <property type="match status" value="1"/>
</dbReference>
<organism evidence="13 14">
    <name type="scientific">Paenibacillus glacialis</name>
    <dbReference type="NCBI Taxonomy" id="494026"/>
    <lineage>
        <taxon>Bacteria</taxon>
        <taxon>Bacillati</taxon>
        <taxon>Bacillota</taxon>
        <taxon>Bacilli</taxon>
        <taxon>Bacillales</taxon>
        <taxon>Paenibacillaceae</taxon>
        <taxon>Paenibacillus</taxon>
    </lineage>
</organism>
<keyword evidence="2" id="KW-0813">Transport</keyword>
<dbReference type="RefSeq" id="WP_068532187.1">
    <property type="nucleotide sequence ID" value="NZ_LVJH01000017.1"/>
</dbReference>
<keyword evidence="3" id="KW-1003">Cell membrane</keyword>
<dbReference type="GO" id="GO:0015421">
    <property type="term" value="F:ABC-type oligopeptide transporter activity"/>
    <property type="evidence" value="ECO:0007669"/>
    <property type="project" value="TreeGrafter"/>
</dbReference>
<dbReference type="InterPro" id="IPR017871">
    <property type="entry name" value="ABC_transporter-like_CS"/>
</dbReference>
<evidence type="ECO:0000313" key="14">
    <source>
        <dbReference type="Proteomes" id="UP000076967"/>
    </source>
</evidence>
<evidence type="ECO:0000259" key="11">
    <source>
        <dbReference type="PROSITE" id="PS50893"/>
    </source>
</evidence>
<dbReference type="GO" id="GO:0005886">
    <property type="term" value="C:plasma membrane"/>
    <property type="evidence" value="ECO:0007669"/>
    <property type="project" value="UniProtKB-SubCell"/>
</dbReference>
<dbReference type="SUPFAM" id="SSF52540">
    <property type="entry name" value="P-loop containing nucleoside triphosphate hydrolases"/>
    <property type="match status" value="1"/>
</dbReference>
<dbReference type="Proteomes" id="UP000076967">
    <property type="component" value="Unassembled WGS sequence"/>
</dbReference>
<dbReference type="SUPFAM" id="SSF90123">
    <property type="entry name" value="ABC transporter transmembrane region"/>
    <property type="match status" value="1"/>
</dbReference>
<dbReference type="AlphaFoldDB" id="A0A168L2S3"/>
<evidence type="ECO:0000256" key="1">
    <source>
        <dbReference type="ARBA" id="ARBA00004651"/>
    </source>
</evidence>
<evidence type="ECO:0000256" key="2">
    <source>
        <dbReference type="ARBA" id="ARBA00022448"/>
    </source>
</evidence>
<keyword evidence="6 13" id="KW-0067">ATP-binding</keyword>
<evidence type="ECO:0000256" key="10">
    <source>
        <dbReference type="SAM" id="Phobius"/>
    </source>
</evidence>
<evidence type="ECO:0000259" key="12">
    <source>
        <dbReference type="PROSITE" id="PS50929"/>
    </source>
</evidence>
<dbReference type="GO" id="GO:0016887">
    <property type="term" value="F:ATP hydrolysis activity"/>
    <property type="evidence" value="ECO:0007669"/>
    <property type="project" value="InterPro"/>
</dbReference>
<dbReference type="PROSITE" id="PS50893">
    <property type="entry name" value="ABC_TRANSPORTER_2"/>
    <property type="match status" value="1"/>
</dbReference>
<feature type="transmembrane region" description="Helical" evidence="10">
    <location>
        <begin position="91"/>
        <end position="111"/>
    </location>
</feature>
<dbReference type="InterPro" id="IPR036640">
    <property type="entry name" value="ABC1_TM_sf"/>
</dbReference>
<comment type="subcellular location">
    <subcellularLocation>
        <location evidence="1">Cell membrane</location>
        <topology evidence="1">Multi-pass membrane protein</topology>
    </subcellularLocation>
</comment>
<feature type="region of interest" description="Disordered" evidence="9">
    <location>
        <begin position="1"/>
        <end position="30"/>
    </location>
</feature>
<dbReference type="InterPro" id="IPR027417">
    <property type="entry name" value="P-loop_NTPase"/>
</dbReference>
<evidence type="ECO:0000256" key="7">
    <source>
        <dbReference type="ARBA" id="ARBA00022989"/>
    </source>
</evidence>
<feature type="domain" description="ABC transporter" evidence="11">
    <location>
        <begin position="371"/>
        <end position="605"/>
    </location>
</feature>
<accession>A0A168L2S3</accession>
<dbReference type="GO" id="GO:0005524">
    <property type="term" value="F:ATP binding"/>
    <property type="evidence" value="ECO:0007669"/>
    <property type="project" value="UniProtKB-KW"/>
</dbReference>
<dbReference type="PROSITE" id="PS50929">
    <property type="entry name" value="ABC_TM1F"/>
    <property type="match status" value="1"/>
</dbReference>
<comment type="caution">
    <text evidence="13">The sequence shown here is derived from an EMBL/GenBank/DDBJ whole genome shotgun (WGS) entry which is preliminary data.</text>
</comment>
<sequence>MSESAKGSSSHSSKPLGTGMGGVGHRGLPKVRPKNTLATLKKLWSYLKRQRTGLIIVYIFTFLSSVISLIGPFLIGKAIDDFIIPKDYNGLLWICLLMLGIYILGSVVTWVQSYVMSGVSQRTVLELRHDLFDKYQSLPLKFFDTHNTGELMSRTTNDIENVSNSLNQSVIQLLTSLITLSGSLVIMLSLNLSLTLVSLITIPLILLATRQISSLTRKYFKGQQKHLGELNGFIEETIQGQKVVTLYRREATEIKRFKTINSQLNAMGTKAQIVAGLVGPVMNAVNNFNFALIAAIGGWMVFKDLTTVGIIVSFLNYSKQFGRPITELANQYNMIQSAVAGAERVFEIMELDSEYTEDQGVATSHDMRGKVQFDNVSFSYRPDAPILQNVSFVANPGEKIALVGPTGAGKTTIVNLLTRFYDINEGRITIDESDIRQMDKNNLRTEVGMVLQDAYVFSGSIRDNIRFGRLDATDEEIIVAAKLANADSFISRLPHGYDMILQAEGSNLSHGQRQLLTIARAILANPSILILDEATSSVDTRTEMHIQEAMKNLMKGRTSFVIAHRLSTIQDADKILVMNGGQIIEQGNHEQLLAAKGFYYELYSSQFRRVV</sequence>
<feature type="compositionally biased region" description="Low complexity" evidence="9">
    <location>
        <begin position="1"/>
        <end position="13"/>
    </location>
</feature>
<keyword evidence="4 10" id="KW-0812">Transmembrane</keyword>
<dbReference type="InterPro" id="IPR003593">
    <property type="entry name" value="AAA+_ATPase"/>
</dbReference>
<keyword evidence="7 10" id="KW-1133">Transmembrane helix</keyword>
<dbReference type="PANTHER" id="PTHR43394">
    <property type="entry name" value="ATP-DEPENDENT PERMEASE MDL1, MITOCHONDRIAL"/>
    <property type="match status" value="1"/>
</dbReference>
<dbReference type="STRING" id="494026.PGLA_10150"/>
<keyword evidence="5" id="KW-0547">Nucleotide-binding</keyword>
<keyword evidence="8 10" id="KW-0472">Membrane</keyword>
<dbReference type="PROSITE" id="PS00211">
    <property type="entry name" value="ABC_TRANSPORTER_1"/>
    <property type="match status" value="1"/>
</dbReference>
<feature type="transmembrane region" description="Helical" evidence="10">
    <location>
        <begin position="184"/>
        <end position="208"/>
    </location>
</feature>
<feature type="transmembrane region" description="Helical" evidence="10">
    <location>
        <begin position="55"/>
        <end position="79"/>
    </location>
</feature>
<evidence type="ECO:0000313" key="13">
    <source>
        <dbReference type="EMBL" id="OAB42820.1"/>
    </source>
</evidence>
<dbReference type="FunFam" id="3.40.50.300:FF:000287">
    <property type="entry name" value="Multidrug ABC transporter ATP-binding protein"/>
    <property type="match status" value="1"/>
</dbReference>
<dbReference type="PANTHER" id="PTHR43394:SF1">
    <property type="entry name" value="ATP-BINDING CASSETTE SUB-FAMILY B MEMBER 10, MITOCHONDRIAL"/>
    <property type="match status" value="1"/>
</dbReference>
<feature type="domain" description="ABC transmembrane type-1" evidence="12">
    <location>
        <begin position="59"/>
        <end position="337"/>
    </location>
</feature>
<dbReference type="OrthoDB" id="9770415at2"/>
<dbReference type="InterPro" id="IPR039421">
    <property type="entry name" value="Type_1_exporter"/>
</dbReference>
<proteinExistence type="predicted"/>
<dbReference type="FunFam" id="1.20.1560.10:FF:000011">
    <property type="entry name" value="Multidrug ABC transporter ATP-binding protein"/>
    <property type="match status" value="1"/>
</dbReference>
<evidence type="ECO:0000256" key="6">
    <source>
        <dbReference type="ARBA" id="ARBA00022840"/>
    </source>
</evidence>
<dbReference type="Pfam" id="PF00664">
    <property type="entry name" value="ABC_membrane"/>
    <property type="match status" value="1"/>
</dbReference>